<feature type="domain" description="Radical SAM core" evidence="11">
    <location>
        <begin position="168"/>
        <end position="399"/>
    </location>
</feature>
<evidence type="ECO:0000256" key="3">
    <source>
        <dbReference type="ARBA" id="ARBA00022490"/>
    </source>
</evidence>
<evidence type="ECO:0000256" key="8">
    <source>
        <dbReference type="ARBA" id="ARBA00023014"/>
    </source>
</evidence>
<dbReference type="NCBIfam" id="TIGR01579">
    <property type="entry name" value="MiaB-like-C"/>
    <property type="match status" value="1"/>
</dbReference>
<evidence type="ECO:0000256" key="1">
    <source>
        <dbReference type="ARBA" id="ARBA00001966"/>
    </source>
</evidence>
<keyword evidence="5" id="KW-0949">S-adenosyl-L-methionine</keyword>
<dbReference type="GO" id="GO:0005829">
    <property type="term" value="C:cytosol"/>
    <property type="evidence" value="ECO:0007669"/>
    <property type="project" value="TreeGrafter"/>
</dbReference>
<dbReference type="AlphaFoldDB" id="A0A538TBZ0"/>
<dbReference type="Pfam" id="PF00919">
    <property type="entry name" value="UPF0004"/>
    <property type="match status" value="1"/>
</dbReference>
<keyword evidence="7" id="KW-0408">Iron</keyword>
<dbReference type="InterPro" id="IPR038135">
    <property type="entry name" value="Methylthiotransferase_N_sf"/>
</dbReference>
<dbReference type="Gene3D" id="3.80.30.20">
    <property type="entry name" value="tm_1862 like domain"/>
    <property type="match status" value="1"/>
</dbReference>
<dbReference type="InterPro" id="IPR005839">
    <property type="entry name" value="Methylthiotransferase"/>
</dbReference>
<keyword evidence="2" id="KW-0004">4Fe-4S</keyword>
<evidence type="ECO:0000256" key="2">
    <source>
        <dbReference type="ARBA" id="ARBA00022485"/>
    </source>
</evidence>
<feature type="non-terminal residue" evidence="12">
    <location>
        <position position="573"/>
    </location>
</feature>
<evidence type="ECO:0000313" key="13">
    <source>
        <dbReference type="Proteomes" id="UP000320913"/>
    </source>
</evidence>
<feature type="domain" description="MTTase N-terminal" evidence="10">
    <location>
        <begin position="16"/>
        <end position="128"/>
    </location>
</feature>
<dbReference type="GO" id="GO:0046872">
    <property type="term" value="F:metal ion binding"/>
    <property type="evidence" value="ECO:0007669"/>
    <property type="project" value="UniProtKB-KW"/>
</dbReference>
<dbReference type="SFLD" id="SFLDG01082">
    <property type="entry name" value="B12-binding_domain_containing"/>
    <property type="match status" value="1"/>
</dbReference>
<evidence type="ECO:0000256" key="6">
    <source>
        <dbReference type="ARBA" id="ARBA00022723"/>
    </source>
</evidence>
<dbReference type="PROSITE" id="PS01278">
    <property type="entry name" value="MTTASE_RADICAL"/>
    <property type="match status" value="1"/>
</dbReference>
<reference evidence="12 13" key="1">
    <citation type="journal article" date="2019" name="Nat. Microbiol.">
        <title>Mediterranean grassland soil C-N compound turnover is dependent on rainfall and depth, and is mediated by genomically divergent microorganisms.</title>
        <authorList>
            <person name="Diamond S."/>
            <person name="Andeer P.F."/>
            <person name="Li Z."/>
            <person name="Crits-Christoph A."/>
            <person name="Burstein D."/>
            <person name="Anantharaman K."/>
            <person name="Lane K.R."/>
            <person name="Thomas B.C."/>
            <person name="Pan C."/>
            <person name="Northen T.R."/>
            <person name="Banfield J.F."/>
        </authorList>
    </citation>
    <scope>NUCLEOTIDE SEQUENCE [LARGE SCALE GENOMIC DNA]</scope>
    <source>
        <strain evidence="12">WS_5</strain>
    </source>
</reference>
<dbReference type="SFLD" id="SFLDS00029">
    <property type="entry name" value="Radical_SAM"/>
    <property type="match status" value="1"/>
</dbReference>
<dbReference type="InterPro" id="IPR007197">
    <property type="entry name" value="rSAM"/>
</dbReference>
<evidence type="ECO:0000256" key="5">
    <source>
        <dbReference type="ARBA" id="ARBA00022691"/>
    </source>
</evidence>
<proteinExistence type="predicted"/>
<evidence type="ECO:0000259" key="11">
    <source>
        <dbReference type="PROSITE" id="PS51918"/>
    </source>
</evidence>
<dbReference type="InterPro" id="IPR013848">
    <property type="entry name" value="Methylthiotransferase_N"/>
</dbReference>
<keyword evidence="6" id="KW-0479">Metal-binding</keyword>
<organism evidence="12 13">
    <name type="scientific">Eiseniibacteriota bacterium</name>
    <dbReference type="NCBI Taxonomy" id="2212470"/>
    <lineage>
        <taxon>Bacteria</taxon>
        <taxon>Candidatus Eiseniibacteriota</taxon>
    </lineage>
</organism>
<dbReference type="Pfam" id="PF04055">
    <property type="entry name" value="Radical_SAM"/>
    <property type="match status" value="1"/>
</dbReference>
<dbReference type="GO" id="GO:0051539">
    <property type="term" value="F:4 iron, 4 sulfur cluster binding"/>
    <property type="evidence" value="ECO:0007669"/>
    <property type="project" value="UniProtKB-KW"/>
</dbReference>
<evidence type="ECO:0000313" key="12">
    <source>
        <dbReference type="EMBL" id="TMQ61106.1"/>
    </source>
</evidence>
<feature type="compositionally biased region" description="Basic and acidic residues" evidence="9">
    <location>
        <begin position="492"/>
        <end position="505"/>
    </location>
</feature>
<dbReference type="GO" id="GO:0035599">
    <property type="term" value="F:aspartic acid methylthiotransferase activity"/>
    <property type="evidence" value="ECO:0007669"/>
    <property type="project" value="TreeGrafter"/>
</dbReference>
<evidence type="ECO:0000259" key="10">
    <source>
        <dbReference type="PROSITE" id="PS51449"/>
    </source>
</evidence>
<dbReference type="CDD" id="cd01335">
    <property type="entry name" value="Radical_SAM"/>
    <property type="match status" value="1"/>
</dbReference>
<evidence type="ECO:0000256" key="9">
    <source>
        <dbReference type="SAM" id="MobiDB-lite"/>
    </source>
</evidence>
<feature type="compositionally biased region" description="Basic and acidic residues" evidence="9">
    <location>
        <begin position="513"/>
        <end position="532"/>
    </location>
</feature>
<dbReference type="SMART" id="SM00729">
    <property type="entry name" value="Elp3"/>
    <property type="match status" value="1"/>
</dbReference>
<dbReference type="PANTHER" id="PTHR43837">
    <property type="entry name" value="RIBOSOMAL PROTEIN S12 METHYLTHIOTRANSFERASE RIMO"/>
    <property type="match status" value="1"/>
</dbReference>
<comment type="cofactor">
    <cofactor evidence="1">
        <name>[4Fe-4S] cluster</name>
        <dbReference type="ChEBI" id="CHEBI:49883"/>
    </cofactor>
</comment>
<dbReference type="InterPro" id="IPR006638">
    <property type="entry name" value="Elp3/MiaA/NifB-like_rSAM"/>
</dbReference>
<dbReference type="SFLD" id="SFLDG01061">
    <property type="entry name" value="methylthiotransferase"/>
    <property type="match status" value="1"/>
</dbReference>
<keyword evidence="4 12" id="KW-0808">Transferase</keyword>
<dbReference type="InterPro" id="IPR006467">
    <property type="entry name" value="MiaB-like_bact"/>
</dbReference>
<feature type="compositionally biased region" description="Basic and acidic residues" evidence="9">
    <location>
        <begin position="456"/>
        <end position="474"/>
    </location>
</feature>
<dbReference type="PROSITE" id="PS51449">
    <property type="entry name" value="MTTASE_N"/>
    <property type="match status" value="1"/>
</dbReference>
<dbReference type="InterPro" id="IPR020612">
    <property type="entry name" value="Methylthiotransferase_CS"/>
</dbReference>
<protein>
    <submittedName>
        <fullName evidence="12">tRNA (N(6)-L-threonylcarbamoyladenosine(37)-C(2))-methylthiotransferase MtaB</fullName>
    </submittedName>
</protein>
<sequence>MKQAVATSPEGSSRAPRVSFCTLGCRLNQYDTSALRARLLSQGMVEARAEEGAADVLLVNTCTVTGRADQEARQLIRKLHRESPGARIVVTGCYAQRAPEEVRAIPGVTAVLGTADRDDPDRLMRAVGWNGRAAAGAGSPAGEGVGAPFLGVGPARAPRDFTTQAPLHVGRSRALLKIQDGCDSFCSYCIVPYVRGRSRSLARAEVLERARRLLETGFTEIVLTGADLGSYGKDLGEREALARLVVALLSLGPDHRVRLSSIEPNKLGPRLVEMIGAEPRLCRHLHLPLQTGSNRILGAMRRGYTREEYAAILDRVVARGPVGIGADVIVGFPGEGEEEFAETLQFLWDQPVTFLHVFRYSPRPGTRAARLEAGEPAATVRERAESLRKLGEEKLRAFRRSLLGSTLPVVMEQGRGADGPVSMSDLYLPVELDREPPNRRGILHVTISGEDGARLLGRLDPRTCDPENGSKLRTSDGLTLAGPLDILPTASRSDRNQGGDCHVDSQESGLAPDHGRGRGVRLPEPERPRDGDPDPGSGILQRPAPDRALRRLRAGDAPRLPPHPGELPERPRD</sequence>
<dbReference type="InterPro" id="IPR023404">
    <property type="entry name" value="rSAM_horseshoe"/>
</dbReference>
<dbReference type="Gene3D" id="3.40.50.12160">
    <property type="entry name" value="Methylthiotransferase, N-terminal domain"/>
    <property type="match status" value="1"/>
</dbReference>
<dbReference type="NCBIfam" id="TIGR00089">
    <property type="entry name" value="MiaB/RimO family radical SAM methylthiotransferase"/>
    <property type="match status" value="1"/>
</dbReference>
<dbReference type="Proteomes" id="UP000320913">
    <property type="component" value="Unassembled WGS sequence"/>
</dbReference>
<keyword evidence="8" id="KW-0411">Iron-sulfur</keyword>
<gene>
    <name evidence="12" type="primary">mtaB</name>
    <name evidence="12" type="ORF">E6K75_01910</name>
</gene>
<comment type="caution">
    <text evidence="12">The sequence shown here is derived from an EMBL/GenBank/DDBJ whole genome shotgun (WGS) entry which is preliminary data.</text>
</comment>
<feature type="compositionally biased region" description="Basic and acidic residues" evidence="9">
    <location>
        <begin position="544"/>
        <end position="556"/>
    </location>
</feature>
<dbReference type="SUPFAM" id="SSF102114">
    <property type="entry name" value="Radical SAM enzymes"/>
    <property type="match status" value="1"/>
</dbReference>
<keyword evidence="3" id="KW-0963">Cytoplasm</keyword>
<name>A0A538TBZ0_UNCEI</name>
<dbReference type="InterPro" id="IPR005840">
    <property type="entry name" value="Ribosomal_uS12_MeSTrfase_RimO"/>
</dbReference>
<evidence type="ECO:0000256" key="4">
    <source>
        <dbReference type="ARBA" id="ARBA00022679"/>
    </source>
</evidence>
<feature type="region of interest" description="Disordered" evidence="9">
    <location>
        <begin position="456"/>
        <end position="573"/>
    </location>
</feature>
<dbReference type="GO" id="GO:0006400">
    <property type="term" value="P:tRNA modification"/>
    <property type="evidence" value="ECO:0007669"/>
    <property type="project" value="InterPro"/>
</dbReference>
<evidence type="ECO:0000256" key="7">
    <source>
        <dbReference type="ARBA" id="ARBA00023004"/>
    </source>
</evidence>
<dbReference type="InterPro" id="IPR058240">
    <property type="entry name" value="rSAM_sf"/>
</dbReference>
<dbReference type="EMBL" id="VBOV01000046">
    <property type="protein sequence ID" value="TMQ61106.1"/>
    <property type="molecule type" value="Genomic_DNA"/>
</dbReference>
<accession>A0A538TBZ0</accession>
<dbReference type="PANTHER" id="PTHR43837:SF1">
    <property type="entry name" value="RIBOSOMAL PROTEIN US12 METHYLTHIOTRANSFERASE RIMO"/>
    <property type="match status" value="1"/>
</dbReference>
<dbReference type="PROSITE" id="PS51918">
    <property type="entry name" value="RADICAL_SAM"/>
    <property type="match status" value="1"/>
</dbReference>